<keyword evidence="2" id="KW-0472">Membrane</keyword>
<organism evidence="4 5">
    <name type="scientific">Candidatus Berkelbacteria bacterium CG10_big_fil_rev_8_21_14_0_10_43_14</name>
    <dbReference type="NCBI Taxonomy" id="1974515"/>
    <lineage>
        <taxon>Bacteria</taxon>
        <taxon>Candidatus Berkelbacteria</taxon>
    </lineage>
</organism>
<feature type="region of interest" description="Disordered" evidence="1">
    <location>
        <begin position="40"/>
        <end position="62"/>
    </location>
</feature>
<comment type="caution">
    <text evidence="4">The sequence shown here is derived from an EMBL/GenBank/DDBJ whole genome shotgun (WGS) entry which is preliminary data.</text>
</comment>
<sequence>MRSTKIAALLVAASLLAGRTVQGVEIDGGTPASDIDKFLNGGDEKLPEAKSTPSASADTVDADHASKLDETTRFHSEVLTNHERVGNLQDERLDGQENLLSIHGRRLSALETRETVKVGGKTIVIVRRGNKVVRIIRQRVALGKAGHRNLWGDAHKAGVVSRSFVEARDAQTLQSANAHADDGDRALSGDISGLADRVNGVSAISWIALALAALALGFCAMACMRRTTRRRGYV</sequence>
<protein>
    <submittedName>
        <fullName evidence="4">Uncharacterized protein</fullName>
    </submittedName>
</protein>
<reference evidence="5" key="1">
    <citation type="submission" date="2017-09" db="EMBL/GenBank/DDBJ databases">
        <title>Depth-based differentiation of microbial function through sediment-hosted aquifers and enrichment of novel symbionts in the deep terrestrial subsurface.</title>
        <authorList>
            <person name="Probst A.J."/>
            <person name="Ladd B."/>
            <person name="Jarett J.K."/>
            <person name="Geller-Mcgrath D.E."/>
            <person name="Sieber C.M.K."/>
            <person name="Emerson J.B."/>
            <person name="Anantharaman K."/>
            <person name="Thomas B.C."/>
            <person name="Malmstrom R."/>
            <person name="Stieglmeier M."/>
            <person name="Klingl A."/>
            <person name="Woyke T."/>
            <person name="Ryan C.M."/>
            <person name="Banfield J.F."/>
        </authorList>
    </citation>
    <scope>NUCLEOTIDE SEQUENCE [LARGE SCALE GENOMIC DNA]</scope>
</reference>
<feature type="chain" id="PRO_5014695285" evidence="3">
    <location>
        <begin position="24"/>
        <end position="234"/>
    </location>
</feature>
<dbReference type="Proteomes" id="UP000231162">
    <property type="component" value="Unassembled WGS sequence"/>
</dbReference>
<keyword evidence="3" id="KW-0732">Signal</keyword>
<evidence type="ECO:0000256" key="1">
    <source>
        <dbReference type="SAM" id="MobiDB-lite"/>
    </source>
</evidence>
<feature type="transmembrane region" description="Helical" evidence="2">
    <location>
        <begin position="203"/>
        <end position="224"/>
    </location>
</feature>
<dbReference type="AlphaFoldDB" id="A0A2M6R9E8"/>
<evidence type="ECO:0000256" key="2">
    <source>
        <dbReference type="SAM" id="Phobius"/>
    </source>
</evidence>
<evidence type="ECO:0000313" key="5">
    <source>
        <dbReference type="Proteomes" id="UP000231162"/>
    </source>
</evidence>
<name>A0A2M6R9E8_9BACT</name>
<keyword evidence="2" id="KW-1133">Transmembrane helix</keyword>
<evidence type="ECO:0000313" key="4">
    <source>
        <dbReference type="EMBL" id="PIS07139.1"/>
    </source>
</evidence>
<evidence type="ECO:0000256" key="3">
    <source>
        <dbReference type="SAM" id="SignalP"/>
    </source>
</evidence>
<feature type="signal peptide" evidence="3">
    <location>
        <begin position="1"/>
        <end position="23"/>
    </location>
</feature>
<proteinExistence type="predicted"/>
<keyword evidence="2" id="KW-0812">Transmembrane</keyword>
<dbReference type="EMBL" id="PEZX01000015">
    <property type="protein sequence ID" value="PIS07139.1"/>
    <property type="molecule type" value="Genomic_DNA"/>
</dbReference>
<gene>
    <name evidence="4" type="ORF">COT79_01025</name>
</gene>
<accession>A0A2M6R9E8</accession>